<protein>
    <recommendedName>
        <fullName evidence="3">DUF327 domain-containing protein</fullName>
    </recommendedName>
</protein>
<dbReference type="KEGG" id="dca:Desca_2473"/>
<dbReference type="InterPro" id="IPR005585">
    <property type="entry name" value="DUF327"/>
</dbReference>
<evidence type="ECO:0000313" key="1">
    <source>
        <dbReference type="EMBL" id="AEF95300.1"/>
    </source>
</evidence>
<evidence type="ECO:0000313" key="2">
    <source>
        <dbReference type="Proteomes" id="UP000009226"/>
    </source>
</evidence>
<accession>F6B4C3</accession>
<dbReference type="InterPro" id="IPR024042">
    <property type="entry name" value="TM1646-like_dom_sf"/>
</dbReference>
<proteinExistence type="predicted"/>
<gene>
    <name evidence="1" type="ordered locus">Desca_2473</name>
</gene>
<reference evidence="1 2" key="1">
    <citation type="submission" date="2011-05" db="EMBL/GenBank/DDBJ databases">
        <title>Complete sequence of Desulfotomaculum carboxydivorans CO-1-SRB.</title>
        <authorList>
            <consortium name="US DOE Joint Genome Institute"/>
            <person name="Lucas S."/>
            <person name="Han J."/>
            <person name="Lapidus A."/>
            <person name="Cheng J.-F."/>
            <person name="Goodwin L."/>
            <person name="Pitluck S."/>
            <person name="Peters L."/>
            <person name="Mikhailova N."/>
            <person name="Lu M."/>
            <person name="Han C."/>
            <person name="Tapia R."/>
            <person name="Land M."/>
            <person name="Hauser L."/>
            <person name="Kyrpides N."/>
            <person name="Ivanova N."/>
            <person name="Pagani I."/>
            <person name="Stams A."/>
            <person name="Plugge C."/>
            <person name="Muyzer G."/>
            <person name="Kuever J."/>
            <person name="Parshina S."/>
            <person name="Ivanova A."/>
            <person name="Nazina T."/>
            <person name="Woyke T."/>
        </authorList>
    </citation>
    <scope>NUCLEOTIDE SEQUENCE [LARGE SCALE GENOMIC DNA]</scope>
    <source>
        <strain evidence="2">DSM 14880 / VKM B-2319 / CO-1-SRB</strain>
    </source>
</reference>
<dbReference type="Proteomes" id="UP000009226">
    <property type="component" value="Chromosome"/>
</dbReference>
<dbReference type="Gene3D" id="1.20.120.490">
    <property type="entry name" value="Hypothetical protein TM1646-like domain"/>
    <property type="match status" value="1"/>
</dbReference>
<name>F6B4C3_DESCC</name>
<evidence type="ECO:0008006" key="3">
    <source>
        <dbReference type="Google" id="ProtNLM"/>
    </source>
</evidence>
<dbReference type="eggNOG" id="COG1728">
    <property type="taxonomic scope" value="Bacteria"/>
</dbReference>
<dbReference type="AlphaFoldDB" id="F6B4C3"/>
<dbReference type="EMBL" id="CP002736">
    <property type="protein sequence ID" value="AEF95300.1"/>
    <property type="molecule type" value="Genomic_DNA"/>
</dbReference>
<dbReference type="Pfam" id="PF03885">
    <property type="entry name" value="DUF327"/>
    <property type="match status" value="1"/>
</dbReference>
<dbReference type="STRING" id="868595.Desca_2473"/>
<sequence length="162" mass="18302">MANRLLIFKQKGWGIVKIATLLDKNKTTTGVAKSPAAGEGAKINQTFSNTLDTAEKEQTQRQLSEMVDKIKAAGNRLKAGTTEAAIREYKDAIKNYLSFVLKNYYKLRHDRSINYSTVYTRVEVINQEVDQLTKKLLEQQRDCIDIVAEVDKITGLILDVYS</sequence>
<dbReference type="SUPFAM" id="SSF158397">
    <property type="entry name" value="TM1646-like"/>
    <property type="match status" value="1"/>
</dbReference>
<dbReference type="HOGENOM" id="CLU_121413_2_0_9"/>
<keyword evidence="2" id="KW-1185">Reference proteome</keyword>
<organism evidence="1 2">
    <name type="scientific">Desulfotomaculum nigrificans (strain DSM 14880 / VKM B-2319 / CO-1-SRB)</name>
    <name type="common">Desulfotomaculum carboxydivorans</name>
    <dbReference type="NCBI Taxonomy" id="868595"/>
    <lineage>
        <taxon>Bacteria</taxon>
        <taxon>Bacillati</taxon>
        <taxon>Bacillota</taxon>
        <taxon>Clostridia</taxon>
        <taxon>Eubacteriales</taxon>
        <taxon>Desulfotomaculaceae</taxon>
        <taxon>Desulfotomaculum</taxon>
    </lineage>
</organism>